<protein>
    <recommendedName>
        <fullName evidence="4">Alpha/beta hydrolase</fullName>
    </recommendedName>
</protein>
<evidence type="ECO:0000313" key="3">
    <source>
        <dbReference type="Proteomes" id="UP000776983"/>
    </source>
</evidence>
<gene>
    <name evidence="2" type="ORF">H0484_00855</name>
</gene>
<dbReference type="InterPro" id="IPR029058">
    <property type="entry name" value="AB_hydrolase_fold"/>
</dbReference>
<comment type="caution">
    <text evidence="2">The sequence shown here is derived from an EMBL/GenBank/DDBJ whole genome shotgun (WGS) entry which is preliminary data.</text>
</comment>
<organism evidence="2 3">
    <name type="scientific">Mesopusillimonas faecipullorum</name>
    <dbReference type="NCBI Taxonomy" id="2755040"/>
    <lineage>
        <taxon>Bacteria</taxon>
        <taxon>Pseudomonadati</taxon>
        <taxon>Pseudomonadota</taxon>
        <taxon>Betaproteobacteria</taxon>
        <taxon>Burkholderiales</taxon>
        <taxon>Alcaligenaceae</taxon>
        <taxon>Mesopusillimonas</taxon>
    </lineage>
</organism>
<feature type="compositionally biased region" description="Basic and acidic residues" evidence="1">
    <location>
        <begin position="1"/>
        <end position="11"/>
    </location>
</feature>
<dbReference type="RefSeq" id="WP_226952544.1">
    <property type="nucleotide sequence ID" value="NZ_JACDXW010000001.1"/>
</dbReference>
<dbReference type="Proteomes" id="UP000776983">
    <property type="component" value="Unassembled WGS sequence"/>
</dbReference>
<sequence length="329" mass="36208">MLRGQAHDHQRARGGRAAGAAGISENGESTLRDDVLAVVSYCPITDLGNADLSYEWLYTKLDTRALAGQDPNPRGSIELAAKFKSYQQGLGLKNADGQPLTEANMLATIRQEVVRSAEVFMSNGGIIPAFGDTWSDDNSINDWIHVNAQTGKVSDIDMERYLLYVVNKRALKTAPAFDQKGLTVTKAEGESNLFGTPEQLYSNFTEYAWDNNDVPGDGIGLDDTGLSWRQHIAREPGNVLVEQLKLVNPMEYIGTDADTSPYWYVRHGTLDRDTSFVISLNLSRALQADAKVRDVDYRLAWHTGHAGNYDVPEAMGWVAEKLKQADAAP</sequence>
<name>A0ABS8C8G3_9BURK</name>
<feature type="region of interest" description="Disordered" evidence="1">
    <location>
        <begin position="1"/>
        <end position="22"/>
    </location>
</feature>
<proteinExistence type="predicted"/>
<evidence type="ECO:0008006" key="4">
    <source>
        <dbReference type="Google" id="ProtNLM"/>
    </source>
</evidence>
<dbReference type="Gene3D" id="3.40.50.1820">
    <property type="entry name" value="alpha/beta hydrolase"/>
    <property type="match status" value="1"/>
</dbReference>
<dbReference type="EMBL" id="JACDXW010000001">
    <property type="protein sequence ID" value="MCB5362311.1"/>
    <property type="molecule type" value="Genomic_DNA"/>
</dbReference>
<accession>A0ABS8C8G3</accession>
<evidence type="ECO:0000256" key="1">
    <source>
        <dbReference type="SAM" id="MobiDB-lite"/>
    </source>
</evidence>
<evidence type="ECO:0000313" key="2">
    <source>
        <dbReference type="EMBL" id="MCB5362311.1"/>
    </source>
</evidence>
<keyword evidence="3" id="KW-1185">Reference proteome</keyword>
<reference evidence="2 3" key="1">
    <citation type="submission" date="2020-07" db="EMBL/GenBank/DDBJ databases">
        <title>Pusillimonas sp. nov., isolated from poultry manure in Taiwan.</title>
        <authorList>
            <person name="Lin S.-Y."/>
            <person name="Tang Y.-S."/>
            <person name="Young C.-C."/>
        </authorList>
    </citation>
    <scope>NUCLEOTIDE SEQUENCE [LARGE SCALE GENOMIC DNA]</scope>
    <source>
        <strain evidence="2 3">CC-YST705</strain>
    </source>
</reference>